<evidence type="ECO:0000256" key="6">
    <source>
        <dbReference type="ARBA" id="ARBA00022490"/>
    </source>
</evidence>
<dbReference type="PANTHER" id="PTHR10683:SF31">
    <property type="entry name" value="TRANSALDOLASE"/>
    <property type="match status" value="1"/>
</dbReference>
<evidence type="ECO:0000256" key="5">
    <source>
        <dbReference type="ARBA" id="ARBA00013151"/>
    </source>
</evidence>
<evidence type="ECO:0000256" key="3">
    <source>
        <dbReference type="ARBA" id="ARBA00004857"/>
    </source>
</evidence>
<accession>A0ABW7QEB4</accession>
<comment type="subcellular location">
    <subcellularLocation>
        <location evidence="2 11">Cytoplasm</location>
    </subcellularLocation>
</comment>
<evidence type="ECO:0000256" key="2">
    <source>
        <dbReference type="ARBA" id="ARBA00004496"/>
    </source>
</evidence>
<comment type="caution">
    <text evidence="12">The sequence shown here is derived from an EMBL/GenBank/DDBJ whole genome shotgun (WGS) entry which is preliminary data.</text>
</comment>
<dbReference type="PROSITE" id="PS00958">
    <property type="entry name" value="TRANSALDOLASE_2"/>
    <property type="match status" value="1"/>
</dbReference>
<dbReference type="Proteomes" id="UP001610861">
    <property type="component" value="Unassembled WGS sequence"/>
</dbReference>
<dbReference type="SUPFAM" id="SSF51569">
    <property type="entry name" value="Aldolase"/>
    <property type="match status" value="1"/>
</dbReference>
<dbReference type="CDD" id="cd00955">
    <property type="entry name" value="Transaldolase_like"/>
    <property type="match status" value="1"/>
</dbReference>
<dbReference type="InterPro" id="IPR004732">
    <property type="entry name" value="Transaldolase_2"/>
</dbReference>
<dbReference type="Gene3D" id="3.20.20.70">
    <property type="entry name" value="Aldolase class I"/>
    <property type="match status" value="1"/>
</dbReference>
<name>A0ABW7QEB4_9MICO</name>
<evidence type="ECO:0000256" key="10">
    <source>
        <dbReference type="ARBA" id="ARBA00048810"/>
    </source>
</evidence>
<evidence type="ECO:0000313" key="12">
    <source>
        <dbReference type="EMBL" id="MFH8252448.1"/>
    </source>
</evidence>
<proteinExistence type="inferred from homology"/>
<organism evidence="12 13">
    <name type="scientific">Microbacterium alkaliflavum</name>
    <dbReference type="NCBI Taxonomy" id="3248839"/>
    <lineage>
        <taxon>Bacteria</taxon>
        <taxon>Bacillati</taxon>
        <taxon>Actinomycetota</taxon>
        <taxon>Actinomycetes</taxon>
        <taxon>Micrococcales</taxon>
        <taxon>Microbacteriaceae</taxon>
        <taxon>Microbacterium</taxon>
    </lineage>
</organism>
<dbReference type="InterPro" id="IPR001585">
    <property type="entry name" value="TAL/FSA"/>
</dbReference>
<keyword evidence="6 11" id="KW-0963">Cytoplasm</keyword>
<dbReference type="HAMAP" id="MF_00493">
    <property type="entry name" value="Transaldolase_2"/>
    <property type="match status" value="1"/>
</dbReference>
<dbReference type="GO" id="GO:0004801">
    <property type="term" value="F:transaldolase activity"/>
    <property type="evidence" value="ECO:0007669"/>
    <property type="project" value="UniProtKB-EC"/>
</dbReference>
<dbReference type="EC" id="2.2.1.2" evidence="5 11"/>
<dbReference type="PIRSF" id="PIRSF036915">
    <property type="entry name" value="Trnald_Bac_Plnt"/>
    <property type="match status" value="1"/>
</dbReference>
<dbReference type="PROSITE" id="PS01054">
    <property type="entry name" value="TRANSALDOLASE_1"/>
    <property type="match status" value="1"/>
</dbReference>
<comment type="catalytic activity">
    <reaction evidence="10 11">
        <text>D-sedoheptulose 7-phosphate + D-glyceraldehyde 3-phosphate = D-erythrose 4-phosphate + beta-D-fructose 6-phosphate</text>
        <dbReference type="Rhea" id="RHEA:17053"/>
        <dbReference type="ChEBI" id="CHEBI:16897"/>
        <dbReference type="ChEBI" id="CHEBI:57483"/>
        <dbReference type="ChEBI" id="CHEBI:57634"/>
        <dbReference type="ChEBI" id="CHEBI:59776"/>
        <dbReference type="EC" id="2.2.1.2"/>
    </reaction>
</comment>
<dbReference type="InterPro" id="IPR013785">
    <property type="entry name" value="Aldolase_TIM"/>
</dbReference>
<dbReference type="PANTHER" id="PTHR10683">
    <property type="entry name" value="TRANSALDOLASE"/>
    <property type="match status" value="1"/>
</dbReference>
<comment type="function">
    <text evidence="1 11">Transaldolase is important for the balance of metabolites in the pentose-phosphate pathway.</text>
</comment>
<comment type="pathway">
    <text evidence="3 11">Carbohydrate degradation; pentose phosphate pathway; D-glyceraldehyde 3-phosphate and beta-D-fructose 6-phosphate from D-ribose 5-phosphate and D-xylulose 5-phosphate (non-oxidative stage): step 2/3.</text>
</comment>
<dbReference type="InterPro" id="IPR018225">
    <property type="entry name" value="Transaldolase_AS"/>
</dbReference>
<dbReference type="NCBIfam" id="TIGR00876">
    <property type="entry name" value="tal_mycobact"/>
    <property type="match status" value="1"/>
</dbReference>
<evidence type="ECO:0000256" key="7">
    <source>
        <dbReference type="ARBA" id="ARBA00022679"/>
    </source>
</evidence>
<dbReference type="EMBL" id="JBIQWL010000009">
    <property type="protein sequence ID" value="MFH8252448.1"/>
    <property type="molecule type" value="Genomic_DNA"/>
</dbReference>
<keyword evidence="7 11" id="KW-0808">Transferase</keyword>
<dbReference type="Pfam" id="PF00923">
    <property type="entry name" value="TAL_FSA"/>
    <property type="match status" value="1"/>
</dbReference>
<gene>
    <name evidence="11 12" type="primary">tal</name>
    <name evidence="12" type="ORF">ACH3VR_18925</name>
</gene>
<feature type="active site" description="Schiff-base intermediate with substrate" evidence="11">
    <location>
        <position position="141"/>
    </location>
</feature>
<evidence type="ECO:0000256" key="1">
    <source>
        <dbReference type="ARBA" id="ARBA00003518"/>
    </source>
</evidence>
<dbReference type="RefSeq" id="WP_397557877.1">
    <property type="nucleotide sequence ID" value="NZ_JBIQWL010000009.1"/>
</dbReference>
<comment type="similarity">
    <text evidence="4 11">Belongs to the transaldolase family. Type 2 subfamily.</text>
</comment>
<dbReference type="NCBIfam" id="NF002881">
    <property type="entry name" value="PRK03343.1"/>
    <property type="match status" value="1"/>
</dbReference>
<protein>
    <recommendedName>
        <fullName evidence="5 11">Transaldolase</fullName>
        <ecNumber evidence="5 11">2.2.1.2</ecNumber>
    </recommendedName>
</protein>
<keyword evidence="9 11" id="KW-0704">Schiff base</keyword>
<keyword evidence="8 11" id="KW-0570">Pentose shunt</keyword>
<reference evidence="12 13" key="1">
    <citation type="submission" date="2024-09" db="EMBL/GenBank/DDBJ databases">
        <authorList>
            <person name="Pan X."/>
        </authorList>
    </citation>
    <scope>NUCLEOTIDE SEQUENCE [LARGE SCALE GENOMIC DNA]</scope>
    <source>
        <strain evidence="12 13">B2969</strain>
    </source>
</reference>
<evidence type="ECO:0000256" key="4">
    <source>
        <dbReference type="ARBA" id="ARBA00008426"/>
    </source>
</evidence>
<evidence type="ECO:0000256" key="9">
    <source>
        <dbReference type="ARBA" id="ARBA00023270"/>
    </source>
</evidence>
<evidence type="ECO:0000256" key="11">
    <source>
        <dbReference type="HAMAP-Rule" id="MF_00493"/>
    </source>
</evidence>
<keyword evidence="13" id="KW-1185">Reference proteome</keyword>
<evidence type="ECO:0000313" key="13">
    <source>
        <dbReference type="Proteomes" id="UP001610861"/>
    </source>
</evidence>
<evidence type="ECO:0000256" key="8">
    <source>
        <dbReference type="ARBA" id="ARBA00023126"/>
    </source>
</evidence>
<sequence>MSTPTEQLAAAGVSIWLDDLSRSRITSGNLAELIATRNVTGVTTNPTIFQAAIGGGGDAYTSQIADLAAKGASADEAIFAATTDDVRDAADIFRPVYDASNGVDGRVSIEVSPDLAHDTDATIAQAKELSKTVDRPNVHIKIPATKAGLPAITEVIGSGISVNVTLIFSLERYADVIDAYLAGLEQAQAAGLDLSKIHSVASFFVSRVDTEVDKRLGAIGTDEALALKSKAGVANARLAYELFEEKFGTDRAKALTDAGANVQRPLWASTGVKDPSLPDTLYVTELVAPGTVNTMPEKTLEATFDHGVITGDAVTGAYADAHGVFDQLAAVGVDFADVTQVLEDEGVDKFIASWHDLEATVTNALAAAPEAAR</sequence>